<feature type="domain" description="DUF4132" evidence="1">
    <location>
        <begin position="795"/>
        <end position="934"/>
    </location>
</feature>
<evidence type="ECO:0000313" key="3">
    <source>
        <dbReference type="Proteomes" id="UP001596074"/>
    </source>
</evidence>
<dbReference type="EMBL" id="JBHSON010000109">
    <property type="protein sequence ID" value="MFC5753338.1"/>
    <property type="molecule type" value="Genomic_DNA"/>
</dbReference>
<proteinExistence type="predicted"/>
<protein>
    <submittedName>
        <fullName evidence="2">DUF4132 domain-containing protein</fullName>
    </submittedName>
</protein>
<evidence type="ECO:0000313" key="2">
    <source>
        <dbReference type="EMBL" id="MFC5753338.1"/>
    </source>
</evidence>
<accession>A0ABW1AFK7</accession>
<dbReference type="Proteomes" id="UP001596074">
    <property type="component" value="Unassembled WGS sequence"/>
</dbReference>
<sequence length="943" mass="103085">MSDQASRDEDVLVIPESWRGVLHPRRGGVPGPPVVPEPAAAAWLAERIEGARGRLTDLLAANRSQKSVAQAMRAYLEGAADPCGAAAVAFLVADPAGRDVETIVDAWVTGQGMAFAACALAETSAMGPITSVDSTVVGVRSLPPKQSPSTWWHRGAVRLRALIAAAGDDDHRETVHRLAGHRDGEVRRSLAAYLVPTRRDWVDEAVQAPPRSTGLRWTLWCSVGDPGQVDLLRTWGLGHEDLRPDVLMTMAEGVGAALAPMLLRDVADHYRLDDEQRGLPWEILAVLPGDAALEGLIGRVRDGRVSPLIGAALDRFPRRAARLLAARAGTDELIDELLAGHLRTHPALADLDLPDEAVRTVVKNLQRVPDAPPEEVPALLAEPPWTRGRTPRKPVVVKGLAAPARRSVAWAPGEREDWLAAFPEGGDAQWARVREDPEAVAGVKDPEAASLLARGLLARFESDAVPAVLRLTRRCPITCGKMLVPFLDARVAAYMADRFARATASRQIAQGWLVRHGTAAVPWLVPDALGESGPRRNAEAMLRHLASRHGRREVAEAARACGEDAANAVGAMLATDPLDVLPGRVPKVGEWADPARLPQVLLRGGEHALPEPAVRHFITMLAMSKPGEVYAGVLAVRDLCDPVSLGEFGWSLFRRWRIDGAGSKNGWALHQLVWTGDDHTVRALAGVVKGWVKQGEPRLVHKGLDTLVAFESDVALMHLHWIAEEGSRRSVRGQAAQRIDALAGNLGLTPDQLADRVVPDFGLDAEGSMLLDYGRRRFRVGFDEQLHPFVIEPGGRHRTLAPRPVKTDDQRQAAAAHQRYAALRKEVGKIAAGQIERLEAAMLERRTWEPEEFRTYLVRHPLLWHIVRRLVWLCDGEAFRLAEDRTYADVNDDTLTPSPDSRIRIAHPADLGDRLRTWAEIFEDYEITQPFDQLTAGPEGETT</sequence>
<dbReference type="RefSeq" id="WP_378290253.1">
    <property type="nucleotide sequence ID" value="NZ_JBHSON010000109.1"/>
</dbReference>
<gene>
    <name evidence="2" type="ORF">ACFPZN_47630</name>
</gene>
<reference evidence="3" key="1">
    <citation type="journal article" date="2019" name="Int. J. Syst. Evol. Microbiol.">
        <title>The Global Catalogue of Microorganisms (GCM) 10K type strain sequencing project: providing services to taxonomists for standard genome sequencing and annotation.</title>
        <authorList>
            <consortium name="The Broad Institute Genomics Platform"/>
            <consortium name="The Broad Institute Genome Sequencing Center for Infectious Disease"/>
            <person name="Wu L."/>
            <person name="Ma J."/>
        </authorList>
    </citation>
    <scope>NUCLEOTIDE SEQUENCE [LARGE SCALE GENOMIC DNA]</scope>
    <source>
        <strain evidence="3">KCTC 42087</strain>
    </source>
</reference>
<dbReference type="Pfam" id="PF13569">
    <property type="entry name" value="DUF4132"/>
    <property type="match status" value="1"/>
</dbReference>
<dbReference type="InterPro" id="IPR025406">
    <property type="entry name" value="DUF4132"/>
</dbReference>
<evidence type="ECO:0000259" key="1">
    <source>
        <dbReference type="Pfam" id="PF13569"/>
    </source>
</evidence>
<name>A0ABW1AFK7_9ACTN</name>
<organism evidence="2 3">
    <name type="scientific">Actinomadura rugatobispora</name>
    <dbReference type="NCBI Taxonomy" id="1994"/>
    <lineage>
        <taxon>Bacteria</taxon>
        <taxon>Bacillati</taxon>
        <taxon>Actinomycetota</taxon>
        <taxon>Actinomycetes</taxon>
        <taxon>Streptosporangiales</taxon>
        <taxon>Thermomonosporaceae</taxon>
        <taxon>Actinomadura</taxon>
    </lineage>
</organism>
<keyword evidence="3" id="KW-1185">Reference proteome</keyword>
<comment type="caution">
    <text evidence="2">The sequence shown here is derived from an EMBL/GenBank/DDBJ whole genome shotgun (WGS) entry which is preliminary data.</text>
</comment>